<dbReference type="PANTHER" id="PTHR43061">
    <property type="entry name" value="GTP DIPHOSPHOKINASE RSH1, CHLOROPLASTIC-RELATED"/>
    <property type="match status" value="1"/>
</dbReference>
<dbReference type="SUPFAM" id="SSF109604">
    <property type="entry name" value="HD-domain/PDEase-like"/>
    <property type="match status" value="1"/>
</dbReference>
<gene>
    <name evidence="1" type="ORF">Kirov_163</name>
</gene>
<evidence type="ECO:0000313" key="1">
    <source>
        <dbReference type="EMBL" id="QOV08362.1"/>
    </source>
</evidence>
<reference evidence="1 2" key="1">
    <citation type="submission" date="2020-10" db="EMBL/GenBank/DDBJ databases">
        <authorList>
            <person name="Kazantseva O.A."/>
            <person name="Piligrimova E.G."/>
            <person name="Shadrin A.M."/>
        </authorList>
    </citation>
    <scope>NUCLEOTIDE SEQUENCE [LARGE SCALE GENOMIC DNA]</scope>
</reference>
<dbReference type="Gene3D" id="1.10.3210.10">
    <property type="entry name" value="Hypothetical protein af1432"/>
    <property type="match status" value="1"/>
</dbReference>
<proteinExistence type="predicted"/>
<dbReference type="PANTHER" id="PTHR43061:SF1">
    <property type="entry name" value="GTP DIPHOSPHOKINASE RSH1, CHLOROPLASTIC-RELATED"/>
    <property type="match status" value="1"/>
</dbReference>
<dbReference type="Pfam" id="PF13328">
    <property type="entry name" value="HD_4"/>
    <property type="match status" value="1"/>
</dbReference>
<keyword evidence="1" id="KW-0378">Hydrolase</keyword>
<dbReference type="GO" id="GO:0016787">
    <property type="term" value="F:hydrolase activity"/>
    <property type="evidence" value="ECO:0007669"/>
    <property type="project" value="UniProtKB-KW"/>
</dbReference>
<accession>A0A7U3NKI6</accession>
<evidence type="ECO:0000313" key="2">
    <source>
        <dbReference type="Proteomes" id="UP000594029"/>
    </source>
</evidence>
<sequence length="258" mass="29932">MAKESRVVQLQMDLARLEFKDSLKALNFMIGTMNADNGYKRHDGRHYYYHLVDGAQDLLNHGVTDEIVITSYILHDYIEDVPDATYEGVLALFGREVADTVLGVTKNPDVNYKKGENLKAYLDDMLPFVRMCLVKTADRKHNFSTLKDATPEKELRQALETEKYFLPFFKEARKRFPEYSRYFHSAKTTIMPHLNKIKEHHAFVAEHERQIAEIKIYLYDELQSRFLEDGGVTNQAEVELVEEIARNIKHITKGGTLK</sequence>
<protein>
    <submittedName>
        <fullName evidence="1">SpoT-like bifunctional (P)ppGpp synthase/hydrolase</fullName>
    </submittedName>
</protein>
<dbReference type="Proteomes" id="UP000594029">
    <property type="component" value="Segment"/>
</dbReference>
<organism evidence="1 2">
    <name type="scientific">Bacillus phage Kirov</name>
    <dbReference type="NCBI Taxonomy" id="2783539"/>
    <lineage>
        <taxon>Viruses</taxon>
        <taxon>Duplodnaviria</taxon>
        <taxon>Heunggongvirae</taxon>
        <taxon>Uroviricota</taxon>
        <taxon>Caudoviricetes</taxon>
        <taxon>Andregratiavirinae</taxon>
        <taxon>Kirovvirus</taxon>
        <taxon>Kirovvirus kirov</taxon>
    </lineage>
</organism>
<dbReference type="EMBL" id="MW084976">
    <property type="protein sequence ID" value="QOV08362.1"/>
    <property type="molecule type" value="Genomic_DNA"/>
</dbReference>
<keyword evidence="2" id="KW-1185">Reference proteome</keyword>
<name>A0A7U3NKI6_9CAUD</name>